<feature type="compositionally biased region" description="Pro residues" evidence="1">
    <location>
        <begin position="61"/>
        <end position="74"/>
    </location>
</feature>
<feature type="non-terminal residue" evidence="2">
    <location>
        <position position="103"/>
    </location>
</feature>
<organism evidence="2">
    <name type="scientific">Anthurium amnicola</name>
    <dbReference type="NCBI Taxonomy" id="1678845"/>
    <lineage>
        <taxon>Eukaryota</taxon>
        <taxon>Viridiplantae</taxon>
        <taxon>Streptophyta</taxon>
        <taxon>Embryophyta</taxon>
        <taxon>Tracheophyta</taxon>
        <taxon>Spermatophyta</taxon>
        <taxon>Magnoliopsida</taxon>
        <taxon>Liliopsida</taxon>
        <taxon>Araceae</taxon>
        <taxon>Pothoideae</taxon>
        <taxon>Potheae</taxon>
        <taxon>Anthurium</taxon>
    </lineage>
</organism>
<proteinExistence type="predicted"/>
<dbReference type="AlphaFoldDB" id="A0A1D1ZEP5"/>
<feature type="compositionally biased region" description="Pro residues" evidence="1">
    <location>
        <begin position="1"/>
        <end position="12"/>
    </location>
</feature>
<evidence type="ECO:0000256" key="1">
    <source>
        <dbReference type="SAM" id="MobiDB-lite"/>
    </source>
</evidence>
<sequence>RPPTPMGSPSPDLPGMDEGGALALDPADAPADGGLHPPLHGVGLVARHPPPPLHLRVPHQAAPPRPPAGRPSPSRPALRGLRRAAGGEVRLAGAVHLAAHDLR</sequence>
<accession>A0A1D1ZEP5</accession>
<name>A0A1D1ZEP5_9ARAE</name>
<feature type="region of interest" description="Disordered" evidence="1">
    <location>
        <begin position="1"/>
        <end position="78"/>
    </location>
</feature>
<evidence type="ECO:0000313" key="2">
    <source>
        <dbReference type="EMBL" id="JAT65414.1"/>
    </source>
</evidence>
<gene>
    <name evidence="2" type="ORF">g.48891</name>
</gene>
<reference evidence="2" key="1">
    <citation type="submission" date="2015-07" db="EMBL/GenBank/DDBJ databases">
        <title>Transcriptome Assembly of Anthurium amnicola.</title>
        <authorList>
            <person name="Suzuki J."/>
        </authorList>
    </citation>
    <scope>NUCLEOTIDE SEQUENCE</scope>
</reference>
<feature type="compositionally biased region" description="Low complexity" evidence="1">
    <location>
        <begin position="19"/>
        <end position="47"/>
    </location>
</feature>
<protein>
    <submittedName>
        <fullName evidence="2">Uncharacterized protein</fullName>
    </submittedName>
</protein>
<feature type="non-terminal residue" evidence="2">
    <location>
        <position position="1"/>
    </location>
</feature>
<dbReference type="EMBL" id="GDJX01002522">
    <property type="protein sequence ID" value="JAT65414.1"/>
    <property type="molecule type" value="Transcribed_RNA"/>
</dbReference>